<name>A0ACC0C830_CATRO</name>
<evidence type="ECO:0000313" key="2">
    <source>
        <dbReference type="Proteomes" id="UP001060085"/>
    </source>
</evidence>
<dbReference type="Proteomes" id="UP001060085">
    <property type="component" value="Linkage Group LG01"/>
</dbReference>
<dbReference type="EMBL" id="CM044701">
    <property type="protein sequence ID" value="KAI5681110.1"/>
    <property type="molecule type" value="Genomic_DNA"/>
</dbReference>
<protein>
    <submittedName>
        <fullName evidence="1">Uncharacterized protein</fullName>
    </submittedName>
</protein>
<reference evidence="2" key="1">
    <citation type="journal article" date="2023" name="Nat. Plants">
        <title>Single-cell RNA sequencing provides a high-resolution roadmap for understanding the multicellular compartmentation of specialized metabolism.</title>
        <authorList>
            <person name="Sun S."/>
            <person name="Shen X."/>
            <person name="Li Y."/>
            <person name="Li Y."/>
            <person name="Wang S."/>
            <person name="Li R."/>
            <person name="Zhang H."/>
            <person name="Shen G."/>
            <person name="Guo B."/>
            <person name="Wei J."/>
            <person name="Xu J."/>
            <person name="St-Pierre B."/>
            <person name="Chen S."/>
            <person name="Sun C."/>
        </authorList>
    </citation>
    <scope>NUCLEOTIDE SEQUENCE [LARGE SCALE GENOMIC DNA]</scope>
</reference>
<proteinExistence type="predicted"/>
<evidence type="ECO:0000313" key="1">
    <source>
        <dbReference type="EMBL" id="KAI5681110.1"/>
    </source>
</evidence>
<keyword evidence="2" id="KW-1185">Reference proteome</keyword>
<gene>
    <name evidence="1" type="ORF">M9H77_02337</name>
</gene>
<comment type="caution">
    <text evidence="1">The sequence shown here is derived from an EMBL/GenBank/DDBJ whole genome shotgun (WGS) entry which is preliminary data.</text>
</comment>
<accession>A0ACC0C830</accession>
<organism evidence="1 2">
    <name type="scientific">Catharanthus roseus</name>
    <name type="common">Madagascar periwinkle</name>
    <name type="synonym">Vinca rosea</name>
    <dbReference type="NCBI Taxonomy" id="4058"/>
    <lineage>
        <taxon>Eukaryota</taxon>
        <taxon>Viridiplantae</taxon>
        <taxon>Streptophyta</taxon>
        <taxon>Embryophyta</taxon>
        <taxon>Tracheophyta</taxon>
        <taxon>Spermatophyta</taxon>
        <taxon>Magnoliopsida</taxon>
        <taxon>eudicotyledons</taxon>
        <taxon>Gunneridae</taxon>
        <taxon>Pentapetalae</taxon>
        <taxon>asterids</taxon>
        <taxon>lamiids</taxon>
        <taxon>Gentianales</taxon>
        <taxon>Apocynaceae</taxon>
        <taxon>Rauvolfioideae</taxon>
        <taxon>Vinceae</taxon>
        <taxon>Catharanthinae</taxon>
        <taxon>Catharanthus</taxon>
    </lineage>
</organism>
<sequence>MPTLAKNEGRQLETGVRNISTSSVYAQPWWRGFESNCVPSPGEALNGSVTPGDAPSQGNSEGGTKDGEISADPHSEANGIGAQEDPHLKHLAASTAPMTGHLNTNSQMELVGHSIMLTTYPYADPQYGALMTYGAPVHPQLFGMPQTRVPLPIPMEEEPVYVNAKQYHGILRRRQSRAKAEMEKKVIKVRKPYLHESRHQHAMRRARGSGGRFLNTKKLESNGPNSASQEQTAGSTQSGNSSGSEHQTLDSNGNSDYRGGKGSLIQNTYEEHSSSKGNINSDRHPSPYYPISTAGEQARHNFNQESWNMLMMNHVPRGAASSN</sequence>